<dbReference type="SUPFAM" id="SSF53187">
    <property type="entry name" value="Zn-dependent exopeptidases"/>
    <property type="match status" value="1"/>
</dbReference>
<dbReference type="InterPro" id="IPR002933">
    <property type="entry name" value="Peptidase_M20"/>
</dbReference>
<proteinExistence type="predicted"/>
<dbReference type="EMBL" id="FLUQ01000005">
    <property type="protein sequence ID" value="SBW09541.1"/>
    <property type="molecule type" value="Genomic_DNA"/>
</dbReference>
<reference evidence="4" key="1">
    <citation type="submission" date="2016-04" db="EMBL/GenBank/DDBJ databases">
        <authorList>
            <person name="Evans L.H."/>
            <person name="Alamgir A."/>
            <person name="Owens N."/>
            <person name="Weber N.D."/>
            <person name="Virtaneva K."/>
            <person name="Barbian K."/>
            <person name="Babar A."/>
            <person name="Rosenke K."/>
        </authorList>
    </citation>
    <scope>NUCLEOTIDE SEQUENCE</scope>
    <source>
        <strain evidence="4">86</strain>
    </source>
</reference>
<dbReference type="PANTHER" id="PTHR43808:SF17">
    <property type="entry name" value="PEPTIDASE M20"/>
    <property type="match status" value="1"/>
</dbReference>
<dbReference type="InterPro" id="IPR011650">
    <property type="entry name" value="Peptidase_M20_dimer"/>
</dbReference>
<dbReference type="PANTHER" id="PTHR43808">
    <property type="entry name" value="ACETYLORNITHINE DEACETYLASE"/>
    <property type="match status" value="1"/>
</dbReference>
<feature type="domain" description="Peptidase M20 dimerisation" evidence="3">
    <location>
        <begin position="197"/>
        <end position="294"/>
    </location>
</feature>
<evidence type="ECO:0000259" key="3">
    <source>
        <dbReference type="Pfam" id="PF07687"/>
    </source>
</evidence>
<evidence type="ECO:0000313" key="4">
    <source>
        <dbReference type="EMBL" id="SBW09541.1"/>
    </source>
</evidence>
<organism evidence="4">
    <name type="scientific">uncultured delta proteobacterium</name>
    <dbReference type="NCBI Taxonomy" id="34034"/>
    <lineage>
        <taxon>Bacteria</taxon>
        <taxon>Deltaproteobacteria</taxon>
        <taxon>environmental samples</taxon>
    </lineage>
</organism>
<name>A0A212KD05_9DELT</name>
<sequence>MEYTVDPAITAVFEKLLADPLVRKAFAFIDKDHENKVAEQKEMTLVHGAPFKEREKRSPMYKEKLEKYGAADCFMDKHDNAFGYVRGGSGPLIVFEGHLDTVFPEETPLKITEKDGRIYCPGIGDDTAGLANVLALLRAIKHAGLEPVGTLMLGGTAGEEGEGDIRGIKGLLDDHKDIAAVVNVEPGSTGNIVFGAVGSRRYEFIFRGPGGHSWSKFGLPSPIHAMGRAIAKMADIDPPATPKTTYTVGTVTGGTSVNSIALEARMKLDMRSMSMDALADLEKTMLKLVDAAVAEENFFRKESGAAVTVEKKKIGDRPAGDQPQDAPIVQALWAAITAIGKEPKLLPPSSTNANAAISRKVPGVVLRTGGDAGGEHALEEWFDPRGSQEGVKTSLLMAFALAGLKGVTEPIKLK</sequence>
<dbReference type="AlphaFoldDB" id="A0A212KD05"/>
<protein>
    <submittedName>
        <fullName evidence="4">Peptidase M20</fullName>
    </submittedName>
</protein>
<evidence type="ECO:0000256" key="1">
    <source>
        <dbReference type="ARBA" id="ARBA00022723"/>
    </source>
</evidence>
<dbReference type="GO" id="GO:0046872">
    <property type="term" value="F:metal ion binding"/>
    <property type="evidence" value="ECO:0007669"/>
    <property type="project" value="UniProtKB-KW"/>
</dbReference>
<dbReference type="Pfam" id="PF01546">
    <property type="entry name" value="Peptidase_M20"/>
    <property type="match status" value="1"/>
</dbReference>
<dbReference type="InterPro" id="IPR050072">
    <property type="entry name" value="Peptidase_M20A"/>
</dbReference>
<keyword evidence="2" id="KW-0378">Hydrolase</keyword>
<dbReference type="GO" id="GO:0016787">
    <property type="term" value="F:hydrolase activity"/>
    <property type="evidence" value="ECO:0007669"/>
    <property type="project" value="UniProtKB-KW"/>
</dbReference>
<keyword evidence="1" id="KW-0479">Metal-binding</keyword>
<dbReference type="Gene3D" id="3.40.630.10">
    <property type="entry name" value="Zn peptidases"/>
    <property type="match status" value="1"/>
</dbReference>
<gene>
    <name evidence="4" type="ORF">KL86DPRO_50201</name>
</gene>
<evidence type="ECO:0000256" key="2">
    <source>
        <dbReference type="ARBA" id="ARBA00022801"/>
    </source>
</evidence>
<dbReference type="Gene3D" id="3.30.70.360">
    <property type="match status" value="1"/>
</dbReference>
<dbReference type="InterPro" id="IPR036264">
    <property type="entry name" value="Bact_exopeptidase_dim_dom"/>
</dbReference>
<accession>A0A212KD05</accession>
<dbReference type="Pfam" id="PF07687">
    <property type="entry name" value="M20_dimer"/>
    <property type="match status" value="1"/>
</dbReference>
<dbReference type="SUPFAM" id="SSF55031">
    <property type="entry name" value="Bacterial exopeptidase dimerisation domain"/>
    <property type="match status" value="1"/>
</dbReference>